<dbReference type="SMART" id="SM00346">
    <property type="entry name" value="HTH_ICLR"/>
    <property type="match status" value="1"/>
</dbReference>
<dbReference type="RefSeq" id="WP_149619987.1">
    <property type="nucleotide sequence ID" value="NZ_VOBL01000013.1"/>
</dbReference>
<dbReference type="OrthoDB" id="9807558at2"/>
<feature type="domain" description="IclR-ED" evidence="5">
    <location>
        <begin position="70"/>
        <end position="253"/>
    </location>
</feature>
<dbReference type="GO" id="GO:0003677">
    <property type="term" value="F:DNA binding"/>
    <property type="evidence" value="ECO:0007669"/>
    <property type="project" value="UniProtKB-KW"/>
</dbReference>
<dbReference type="AlphaFoldDB" id="A0A5B0ECE7"/>
<sequence length="256" mass="28252">MDAGSPRNEYVQAFERGLAVISAFDGSPLTLSEVAERVGMPPAAARRYLGTLTELGYFTHRDGRFSAQAKLLELSDPYLAANDPTLRAQSVLEELTGRINETTTLTLLQGDEVLNVLDVQATHELAIRVERGRLLPAYCTAMGRAMLSLMPGDGATRLLGETQREPHTKHTLTEPEQILKQIELARTRGYAFVEEEHTAGIRTLSMAFQFPRGQLAAFSAPTPTAREPRKEYLARVEGPLREAVRSMSGSIEVSRR</sequence>
<evidence type="ECO:0000256" key="2">
    <source>
        <dbReference type="ARBA" id="ARBA00023125"/>
    </source>
</evidence>
<evidence type="ECO:0000259" key="4">
    <source>
        <dbReference type="PROSITE" id="PS51077"/>
    </source>
</evidence>
<organism evidence="6 7">
    <name type="scientific">Paeniglutamicibacter gangotriensis</name>
    <dbReference type="NCBI Taxonomy" id="254787"/>
    <lineage>
        <taxon>Bacteria</taxon>
        <taxon>Bacillati</taxon>
        <taxon>Actinomycetota</taxon>
        <taxon>Actinomycetes</taxon>
        <taxon>Micrococcales</taxon>
        <taxon>Micrococcaceae</taxon>
        <taxon>Paeniglutamicibacter</taxon>
    </lineage>
</organism>
<keyword evidence="1" id="KW-0805">Transcription regulation</keyword>
<dbReference type="SUPFAM" id="SSF55781">
    <property type="entry name" value="GAF domain-like"/>
    <property type="match status" value="1"/>
</dbReference>
<dbReference type="Pfam" id="PF01614">
    <property type="entry name" value="IclR_C"/>
    <property type="match status" value="1"/>
</dbReference>
<comment type="caution">
    <text evidence="6">The sequence shown here is derived from an EMBL/GenBank/DDBJ whole genome shotgun (WGS) entry which is preliminary data.</text>
</comment>
<reference evidence="6 7" key="1">
    <citation type="submission" date="2019-07" db="EMBL/GenBank/DDBJ databases">
        <title>Analysis of the biochemical properties, biological activity and biotechnological potential of siderophores and biosurfactants produced by Antarctic psychrotolerant bacteria.</title>
        <authorList>
            <person name="Styczynski M."/>
            <person name="Krucon T."/>
            <person name="Decewicz P."/>
            <person name="Dziewit L."/>
        </authorList>
    </citation>
    <scope>NUCLEOTIDE SEQUENCE [LARGE SCALE GENOMIC DNA]</scope>
    <source>
        <strain evidence="6 7">ANT_H27</strain>
    </source>
</reference>
<gene>
    <name evidence="6" type="ORF">FQ154_12600</name>
</gene>
<dbReference type="GO" id="GO:0045892">
    <property type="term" value="P:negative regulation of DNA-templated transcription"/>
    <property type="evidence" value="ECO:0007669"/>
    <property type="project" value="TreeGrafter"/>
</dbReference>
<proteinExistence type="predicted"/>
<evidence type="ECO:0000313" key="7">
    <source>
        <dbReference type="Proteomes" id="UP000323856"/>
    </source>
</evidence>
<dbReference type="InterPro" id="IPR050707">
    <property type="entry name" value="HTH_MetabolicPath_Reg"/>
</dbReference>
<dbReference type="EMBL" id="VOBL01000013">
    <property type="protein sequence ID" value="KAA0975895.1"/>
    <property type="molecule type" value="Genomic_DNA"/>
</dbReference>
<dbReference type="SUPFAM" id="SSF46785">
    <property type="entry name" value="Winged helix' DNA-binding domain"/>
    <property type="match status" value="1"/>
</dbReference>
<dbReference type="GO" id="GO:0003700">
    <property type="term" value="F:DNA-binding transcription factor activity"/>
    <property type="evidence" value="ECO:0007669"/>
    <property type="project" value="TreeGrafter"/>
</dbReference>
<name>A0A5B0ECE7_9MICC</name>
<dbReference type="InterPro" id="IPR036388">
    <property type="entry name" value="WH-like_DNA-bd_sf"/>
</dbReference>
<evidence type="ECO:0000259" key="5">
    <source>
        <dbReference type="PROSITE" id="PS51078"/>
    </source>
</evidence>
<dbReference type="InterPro" id="IPR036390">
    <property type="entry name" value="WH_DNA-bd_sf"/>
</dbReference>
<dbReference type="Proteomes" id="UP000323856">
    <property type="component" value="Unassembled WGS sequence"/>
</dbReference>
<dbReference type="InterPro" id="IPR005471">
    <property type="entry name" value="Tscrpt_reg_IclR_N"/>
</dbReference>
<evidence type="ECO:0000313" key="6">
    <source>
        <dbReference type="EMBL" id="KAA0975895.1"/>
    </source>
</evidence>
<dbReference type="Pfam" id="PF09339">
    <property type="entry name" value="HTH_IclR"/>
    <property type="match status" value="1"/>
</dbReference>
<protein>
    <submittedName>
        <fullName evidence="6">Helix-turn-helix domain-containing protein</fullName>
    </submittedName>
</protein>
<dbReference type="Gene3D" id="1.10.10.10">
    <property type="entry name" value="Winged helix-like DNA-binding domain superfamily/Winged helix DNA-binding domain"/>
    <property type="match status" value="1"/>
</dbReference>
<dbReference type="PROSITE" id="PS51077">
    <property type="entry name" value="HTH_ICLR"/>
    <property type="match status" value="1"/>
</dbReference>
<dbReference type="PROSITE" id="PS51078">
    <property type="entry name" value="ICLR_ED"/>
    <property type="match status" value="1"/>
</dbReference>
<dbReference type="Gene3D" id="3.30.450.40">
    <property type="match status" value="1"/>
</dbReference>
<feature type="domain" description="HTH iclR-type" evidence="4">
    <location>
        <begin position="11"/>
        <end position="69"/>
    </location>
</feature>
<dbReference type="InterPro" id="IPR014757">
    <property type="entry name" value="Tscrpt_reg_IclR_C"/>
</dbReference>
<dbReference type="PANTHER" id="PTHR30136">
    <property type="entry name" value="HELIX-TURN-HELIX TRANSCRIPTIONAL REGULATOR, ICLR FAMILY"/>
    <property type="match status" value="1"/>
</dbReference>
<keyword evidence="3" id="KW-0804">Transcription</keyword>
<evidence type="ECO:0000256" key="1">
    <source>
        <dbReference type="ARBA" id="ARBA00023015"/>
    </source>
</evidence>
<keyword evidence="2" id="KW-0238">DNA-binding</keyword>
<accession>A0A5B0ECE7</accession>
<dbReference type="InterPro" id="IPR029016">
    <property type="entry name" value="GAF-like_dom_sf"/>
</dbReference>
<dbReference type="PANTHER" id="PTHR30136:SF34">
    <property type="entry name" value="TRANSCRIPTIONAL REGULATOR"/>
    <property type="match status" value="1"/>
</dbReference>
<evidence type="ECO:0000256" key="3">
    <source>
        <dbReference type="ARBA" id="ARBA00023163"/>
    </source>
</evidence>